<dbReference type="InterPro" id="IPR011009">
    <property type="entry name" value="Kinase-like_dom_sf"/>
</dbReference>
<organism evidence="2 3">
    <name type="scientific">Kribbella italica</name>
    <dbReference type="NCBI Taxonomy" id="1540520"/>
    <lineage>
        <taxon>Bacteria</taxon>
        <taxon>Bacillati</taxon>
        <taxon>Actinomycetota</taxon>
        <taxon>Actinomycetes</taxon>
        <taxon>Propionibacteriales</taxon>
        <taxon>Kribbellaceae</taxon>
        <taxon>Kribbella</taxon>
    </lineage>
</organism>
<feature type="domain" description="Aminoglycoside phosphotransferase" evidence="1">
    <location>
        <begin position="18"/>
        <end position="208"/>
    </location>
</feature>
<dbReference type="InterPro" id="IPR002575">
    <property type="entry name" value="Aminoglycoside_PTrfase"/>
</dbReference>
<keyword evidence="3" id="KW-1185">Reference proteome</keyword>
<dbReference type="EMBL" id="JACHMY010000001">
    <property type="protein sequence ID" value="MBB5838454.1"/>
    <property type="molecule type" value="Genomic_DNA"/>
</dbReference>
<dbReference type="SUPFAM" id="SSF56112">
    <property type="entry name" value="Protein kinase-like (PK-like)"/>
    <property type="match status" value="1"/>
</dbReference>
<dbReference type="AlphaFoldDB" id="A0A7W9MW33"/>
<name>A0A7W9MW33_9ACTN</name>
<dbReference type="Gene3D" id="3.90.1200.10">
    <property type="match status" value="1"/>
</dbReference>
<evidence type="ECO:0000313" key="2">
    <source>
        <dbReference type="EMBL" id="MBB5838454.1"/>
    </source>
</evidence>
<accession>A0A7W9MW33</accession>
<reference evidence="2 3" key="1">
    <citation type="submission" date="2020-08" db="EMBL/GenBank/DDBJ databases">
        <title>Sequencing the genomes of 1000 actinobacteria strains.</title>
        <authorList>
            <person name="Klenk H.-P."/>
        </authorList>
    </citation>
    <scope>NUCLEOTIDE SEQUENCE [LARGE SCALE GENOMIC DNA]</scope>
    <source>
        <strain evidence="2 3">DSM 28967</strain>
    </source>
</reference>
<dbReference type="GO" id="GO:0016301">
    <property type="term" value="F:kinase activity"/>
    <property type="evidence" value="ECO:0007669"/>
    <property type="project" value="UniProtKB-KW"/>
</dbReference>
<comment type="caution">
    <text evidence="2">The sequence shown here is derived from an EMBL/GenBank/DDBJ whole genome shotgun (WGS) entry which is preliminary data.</text>
</comment>
<dbReference type="Proteomes" id="UP000549971">
    <property type="component" value="Unassembled WGS sequence"/>
</dbReference>
<keyword evidence="2" id="KW-0418">Kinase</keyword>
<gene>
    <name evidence="2" type="ORF">HDA39_005188</name>
</gene>
<sequence>MRAPTPRIGPGMVATGAAALEVAERFGLPAPRLLGVDLLGEMSGVPATLESGLRGSSRWAAPPGIERLRAAGAVLARVHAISIAPRDALPVRLRPIAVDDFAADRRTGSMPTTTLLQAADEAVAAYGLPAGEQVFLHGDVWPGNLLWAGDEIAALIDWKTAGVGARGVDFSELRKQAAISFGPDAPAEVLQGYEQATATKAEHVAYWDAVAALNTPTELYDATATIRRDAFLRAALSSLREEGLA</sequence>
<proteinExistence type="predicted"/>
<keyword evidence="2" id="KW-0808">Transferase</keyword>
<evidence type="ECO:0000313" key="3">
    <source>
        <dbReference type="Proteomes" id="UP000549971"/>
    </source>
</evidence>
<evidence type="ECO:0000259" key="1">
    <source>
        <dbReference type="Pfam" id="PF01636"/>
    </source>
</evidence>
<dbReference type="Pfam" id="PF01636">
    <property type="entry name" value="APH"/>
    <property type="match status" value="1"/>
</dbReference>
<protein>
    <submittedName>
        <fullName evidence="2">Aminoglycoside phosphotransferase (APT) family kinase protein</fullName>
    </submittedName>
</protein>